<feature type="transmembrane region" description="Helical" evidence="18">
    <location>
        <begin position="330"/>
        <end position="353"/>
    </location>
</feature>
<keyword evidence="6" id="KW-0813">Transport</keyword>
<feature type="transmembrane region" description="Helical" evidence="18">
    <location>
        <begin position="60"/>
        <end position="84"/>
    </location>
</feature>
<keyword evidence="10 18" id="KW-1278">Translocase</keyword>
<evidence type="ECO:0000256" key="10">
    <source>
        <dbReference type="ARBA" id="ARBA00022967"/>
    </source>
</evidence>
<reference evidence="20" key="2">
    <citation type="journal article" date="2020" name="Mitochondrial DNA Part B Resour">
        <title>The first mitochondrial genome of the living-fossil sawfly Macroxyela ferruginea (Hymenoptera: Xyelidae, Macroxyelinae).</title>
        <authorList>
            <person name="Zheng B.-Y."/>
            <person name="Li Z.-K."/>
            <person name="Li X.-F."/>
            <person name="Zhu J.-C."/>
            <person name="Sharkey M."/>
            <person name="Tang P."/>
            <person name="Chen X.-X."/>
        </authorList>
    </citation>
    <scope>NUCLEOTIDE SEQUENCE</scope>
</reference>
<evidence type="ECO:0000256" key="9">
    <source>
        <dbReference type="ARBA" id="ARBA00022792"/>
    </source>
</evidence>
<dbReference type="InterPro" id="IPR001750">
    <property type="entry name" value="ND/Mrp_TM"/>
</dbReference>
<dbReference type="EMBL" id="MK270536">
    <property type="protein sequence ID" value="QHR79720.1"/>
    <property type="molecule type" value="Genomic_DNA"/>
</dbReference>
<keyword evidence="11 18" id="KW-0249">Electron transport</keyword>
<keyword evidence="7 18" id="KW-0679">Respiratory chain</keyword>
<dbReference type="InterPro" id="IPR003917">
    <property type="entry name" value="NADH_UbQ_OxRdtase_chain2"/>
</dbReference>
<keyword evidence="16 18" id="KW-0472">Membrane</keyword>
<feature type="transmembrane region" description="Helical" evidence="18">
    <location>
        <begin position="96"/>
        <end position="118"/>
    </location>
</feature>
<evidence type="ECO:0000256" key="3">
    <source>
        <dbReference type="ARBA" id="ARBA00007012"/>
    </source>
</evidence>
<comment type="function">
    <text evidence="18">Core subunit of the mitochondrial membrane respiratory chain NADH dehydrogenase (Complex I) which catalyzes electron transfer from NADH through the respiratory chain, using ubiquinone as an electron acceptor. Essential for the catalytic activity and assembly of complex I.</text>
</comment>
<dbReference type="PANTHER" id="PTHR46552">
    <property type="entry name" value="NADH-UBIQUINONE OXIDOREDUCTASE CHAIN 2"/>
    <property type="match status" value="1"/>
</dbReference>
<organism evidence="20">
    <name type="scientific">Macroxyela ferruginea</name>
    <dbReference type="NCBI Taxonomy" id="48208"/>
    <lineage>
        <taxon>Eukaryota</taxon>
        <taxon>Metazoa</taxon>
        <taxon>Ecdysozoa</taxon>
        <taxon>Arthropoda</taxon>
        <taxon>Hexapoda</taxon>
        <taxon>Insecta</taxon>
        <taxon>Pterygota</taxon>
        <taxon>Neoptera</taxon>
        <taxon>Endopterygota</taxon>
        <taxon>Hymenoptera</taxon>
        <taxon>Xyeloidea</taxon>
        <taxon>Xyelidae</taxon>
        <taxon>Macroxyela</taxon>
    </lineage>
</organism>
<geneLocation type="mitochondrion" evidence="20"/>
<evidence type="ECO:0000256" key="13">
    <source>
        <dbReference type="ARBA" id="ARBA00023027"/>
    </source>
</evidence>
<evidence type="ECO:0000256" key="11">
    <source>
        <dbReference type="ARBA" id="ARBA00022982"/>
    </source>
</evidence>
<feature type="domain" description="NADH:quinone oxidoreductase/Mrp antiporter transmembrane" evidence="19">
    <location>
        <begin position="24"/>
        <end position="292"/>
    </location>
</feature>
<reference evidence="20" key="1">
    <citation type="submission" date="2018-12" db="EMBL/GenBank/DDBJ databases">
        <authorList>
            <person name="Zheng B.Y."/>
        </authorList>
    </citation>
    <scope>NUCLEOTIDE SEQUENCE</scope>
</reference>
<evidence type="ECO:0000256" key="4">
    <source>
        <dbReference type="ARBA" id="ARBA00012944"/>
    </source>
</evidence>
<gene>
    <name evidence="20" type="primary">nad2</name>
</gene>
<feature type="transmembrane region" description="Helical" evidence="18">
    <location>
        <begin position="7"/>
        <end position="24"/>
    </location>
</feature>
<dbReference type="EC" id="7.1.1.2" evidence="4 18"/>
<evidence type="ECO:0000256" key="5">
    <source>
        <dbReference type="ARBA" id="ARBA00021008"/>
    </source>
</evidence>
<dbReference type="GO" id="GO:0005743">
    <property type="term" value="C:mitochondrial inner membrane"/>
    <property type="evidence" value="ECO:0007669"/>
    <property type="project" value="UniProtKB-SubCell"/>
</dbReference>
<evidence type="ECO:0000259" key="19">
    <source>
        <dbReference type="Pfam" id="PF00361"/>
    </source>
</evidence>
<protein>
    <recommendedName>
        <fullName evidence="5 18">NADH-ubiquinone oxidoreductase chain 2</fullName>
        <ecNumber evidence="4 18">7.1.1.2</ecNumber>
    </recommendedName>
</protein>
<evidence type="ECO:0000256" key="15">
    <source>
        <dbReference type="ARBA" id="ARBA00023128"/>
    </source>
</evidence>
<sequence>MFNKNYKIIFLMSLMMGTIISITSNSWFSVWMGLEINLLSFMPLISNSKMMNSTEASLKYFLSQTIASSVLLLTSILLTMSFYMENEFIYLNLNKYMYLMFMCSLLMKMGAAPFHFWFPGVMEGLTWSNCFILMTWQKIAPIMLMFNIINLTNMMMLIIIIIFSMIVGTIGGLNQTSLRKLMAYSSINHLSWMMTSLMANEHLWMIYMTIYTLLSLSIIYMMNLYNLSYINQIYSFKTNNKLSKFSFMLMMLSLGGLPPFLGFLPKWLIIQMLIKNNLNFLPTIMVMMTLITLFYYMRISFSAFMLSYSENKWKLMNNIKNFNNNKMLKFNFINYNLILSFTSMTGLIMSTMMNNWY</sequence>
<feature type="transmembrane region" description="Helical" evidence="18">
    <location>
        <begin position="284"/>
        <end position="309"/>
    </location>
</feature>
<keyword evidence="15 18" id="KW-0496">Mitochondrion</keyword>
<evidence type="ECO:0000256" key="1">
    <source>
        <dbReference type="ARBA" id="ARBA00003257"/>
    </source>
</evidence>
<evidence type="ECO:0000256" key="8">
    <source>
        <dbReference type="ARBA" id="ARBA00022692"/>
    </source>
</evidence>
<proteinExistence type="inferred from homology"/>
<keyword evidence="9 18" id="KW-0999">Mitochondrion inner membrane</keyword>
<keyword evidence="14 18" id="KW-0830">Ubiquinone</keyword>
<name>A0A6G5ZVE4_9HYME</name>
<evidence type="ECO:0000256" key="12">
    <source>
        <dbReference type="ARBA" id="ARBA00022989"/>
    </source>
</evidence>
<dbReference type="PANTHER" id="PTHR46552:SF1">
    <property type="entry name" value="NADH-UBIQUINONE OXIDOREDUCTASE CHAIN 2"/>
    <property type="match status" value="1"/>
</dbReference>
<comment type="function">
    <text evidence="1">Core subunit of the mitochondrial membrane respiratory chain NADH dehydrogenase (Complex I) that is believed to belong to the minimal assembly required for catalysis. Complex I functions in the transfer of electrons from NADH to the respiratory chain. The immediate electron acceptor for the enzyme is believed to be ubiquinone.</text>
</comment>
<dbReference type="AlphaFoldDB" id="A0A6G5ZVE4"/>
<evidence type="ECO:0000256" key="18">
    <source>
        <dbReference type="RuleBase" id="RU003403"/>
    </source>
</evidence>
<keyword evidence="12 18" id="KW-1133">Transmembrane helix</keyword>
<evidence type="ECO:0000256" key="16">
    <source>
        <dbReference type="ARBA" id="ARBA00023136"/>
    </source>
</evidence>
<comment type="subcellular location">
    <subcellularLocation>
        <location evidence="2 18">Mitochondrion inner membrane</location>
        <topology evidence="2 18">Multi-pass membrane protein</topology>
    </subcellularLocation>
</comment>
<evidence type="ECO:0000256" key="14">
    <source>
        <dbReference type="ARBA" id="ARBA00023075"/>
    </source>
</evidence>
<comment type="similarity">
    <text evidence="3 18">Belongs to the complex I subunit 2 family.</text>
</comment>
<comment type="catalytic activity">
    <reaction evidence="17 18">
        <text>a ubiquinone + NADH + 5 H(+)(in) = a ubiquinol + NAD(+) + 4 H(+)(out)</text>
        <dbReference type="Rhea" id="RHEA:29091"/>
        <dbReference type="Rhea" id="RHEA-COMP:9565"/>
        <dbReference type="Rhea" id="RHEA-COMP:9566"/>
        <dbReference type="ChEBI" id="CHEBI:15378"/>
        <dbReference type="ChEBI" id="CHEBI:16389"/>
        <dbReference type="ChEBI" id="CHEBI:17976"/>
        <dbReference type="ChEBI" id="CHEBI:57540"/>
        <dbReference type="ChEBI" id="CHEBI:57945"/>
        <dbReference type="EC" id="7.1.1.2"/>
    </reaction>
</comment>
<dbReference type="GO" id="GO:0006120">
    <property type="term" value="P:mitochondrial electron transport, NADH to ubiquinone"/>
    <property type="evidence" value="ECO:0007669"/>
    <property type="project" value="InterPro"/>
</dbReference>
<keyword evidence="8 18" id="KW-0812">Transmembrane</keyword>
<evidence type="ECO:0000313" key="20">
    <source>
        <dbReference type="EMBL" id="QHR79720.1"/>
    </source>
</evidence>
<evidence type="ECO:0000256" key="17">
    <source>
        <dbReference type="ARBA" id="ARBA00049551"/>
    </source>
</evidence>
<feature type="transmembrane region" description="Helical" evidence="18">
    <location>
        <begin position="245"/>
        <end position="264"/>
    </location>
</feature>
<keyword evidence="13 18" id="KW-0520">NAD</keyword>
<dbReference type="PRINTS" id="PR01436">
    <property type="entry name" value="NADHDHGNASE2"/>
</dbReference>
<dbReference type="InterPro" id="IPR050175">
    <property type="entry name" value="Complex_I_Subunit_2"/>
</dbReference>
<feature type="transmembrane region" description="Helical" evidence="18">
    <location>
        <begin position="130"/>
        <end position="149"/>
    </location>
</feature>
<evidence type="ECO:0000256" key="6">
    <source>
        <dbReference type="ARBA" id="ARBA00022448"/>
    </source>
</evidence>
<dbReference type="Pfam" id="PF00361">
    <property type="entry name" value="Proton_antipo_M"/>
    <property type="match status" value="1"/>
</dbReference>
<evidence type="ECO:0000256" key="7">
    <source>
        <dbReference type="ARBA" id="ARBA00022660"/>
    </source>
</evidence>
<evidence type="ECO:0000256" key="2">
    <source>
        <dbReference type="ARBA" id="ARBA00004448"/>
    </source>
</evidence>
<dbReference type="GO" id="GO:0008137">
    <property type="term" value="F:NADH dehydrogenase (ubiquinone) activity"/>
    <property type="evidence" value="ECO:0007669"/>
    <property type="project" value="UniProtKB-EC"/>
</dbReference>
<feature type="transmembrane region" description="Helical" evidence="18">
    <location>
        <begin position="205"/>
        <end position="225"/>
    </location>
</feature>
<feature type="transmembrane region" description="Helical" evidence="18">
    <location>
        <begin position="155"/>
        <end position="174"/>
    </location>
</feature>
<accession>A0A6G5ZVE4</accession>